<keyword evidence="1" id="KW-0472">Membrane</keyword>
<dbReference type="AlphaFoldDB" id="A0A0K0EAX5"/>
<keyword evidence="1" id="KW-1133">Transmembrane helix</keyword>
<evidence type="ECO:0000256" key="1">
    <source>
        <dbReference type="SAM" id="Phobius"/>
    </source>
</evidence>
<protein>
    <submittedName>
        <fullName evidence="2">Uncharacterized protein</fullName>
    </submittedName>
</protein>
<feature type="transmembrane region" description="Helical" evidence="1">
    <location>
        <begin position="49"/>
        <end position="73"/>
    </location>
</feature>
<name>A0A0K0EAX5_STRER</name>
<accession>A0A0K0EAX5</accession>
<proteinExistence type="predicted"/>
<keyword evidence="1" id="KW-0812">Transmembrane</keyword>
<evidence type="ECO:0000313" key="2">
    <source>
        <dbReference type="WBParaSite" id="SSTP_0000665000.1"/>
    </source>
</evidence>
<dbReference type="WBParaSite" id="SSTP_0000665000.1">
    <property type="protein sequence ID" value="SSTP_0000665000.1"/>
    <property type="gene ID" value="SSTP_0000665000"/>
</dbReference>
<sequence>MFHQKTDEELSKLFGIGDPSSIYYNETFIKILQGRMEDENQIWTHITKYMPILVSIIGIITICFLIFCLFKFVKKFFFYLI</sequence>
<reference evidence="2" key="1">
    <citation type="submission" date="2015-08" db="UniProtKB">
        <authorList>
            <consortium name="WormBaseParasite"/>
        </authorList>
    </citation>
    <scope>IDENTIFICATION</scope>
</reference>
<organism evidence="2">
    <name type="scientific">Strongyloides stercoralis</name>
    <name type="common">Threadworm</name>
    <dbReference type="NCBI Taxonomy" id="6248"/>
    <lineage>
        <taxon>Eukaryota</taxon>
        <taxon>Metazoa</taxon>
        <taxon>Ecdysozoa</taxon>
        <taxon>Nematoda</taxon>
        <taxon>Chromadorea</taxon>
        <taxon>Rhabditida</taxon>
        <taxon>Tylenchina</taxon>
        <taxon>Panagrolaimomorpha</taxon>
        <taxon>Strongyloidoidea</taxon>
        <taxon>Strongyloididae</taxon>
        <taxon>Strongyloides</taxon>
    </lineage>
</organism>